<proteinExistence type="predicted"/>
<gene>
    <name evidence="2" type="ORF">Kpho01_61220</name>
</gene>
<accession>A0A9W6PNN1</accession>
<dbReference type="EMBL" id="BSRX01000047">
    <property type="protein sequence ID" value="GLW58111.1"/>
    <property type="molecule type" value="Genomic_DNA"/>
</dbReference>
<evidence type="ECO:0000256" key="1">
    <source>
        <dbReference type="SAM" id="MobiDB-lite"/>
    </source>
</evidence>
<dbReference type="RefSeq" id="WP_033252904.1">
    <property type="nucleotide sequence ID" value="NZ_BSRX01000047.1"/>
</dbReference>
<organism evidence="2 3">
    <name type="scientific">Kitasatospora phosalacinea</name>
    <dbReference type="NCBI Taxonomy" id="2065"/>
    <lineage>
        <taxon>Bacteria</taxon>
        <taxon>Bacillati</taxon>
        <taxon>Actinomycetota</taxon>
        <taxon>Actinomycetes</taxon>
        <taxon>Kitasatosporales</taxon>
        <taxon>Streptomycetaceae</taxon>
        <taxon>Kitasatospora</taxon>
    </lineage>
</organism>
<evidence type="ECO:0000313" key="2">
    <source>
        <dbReference type="EMBL" id="GLW58111.1"/>
    </source>
</evidence>
<name>A0A9W6PNN1_9ACTN</name>
<evidence type="ECO:0000313" key="3">
    <source>
        <dbReference type="Proteomes" id="UP001165143"/>
    </source>
</evidence>
<dbReference type="AlphaFoldDB" id="A0A9W6PNN1"/>
<dbReference type="Proteomes" id="UP001165143">
    <property type="component" value="Unassembled WGS sequence"/>
</dbReference>
<feature type="region of interest" description="Disordered" evidence="1">
    <location>
        <begin position="1"/>
        <end position="23"/>
    </location>
</feature>
<sequence length="80" mass="9000">MIDHSTAYRDPDPEVDRELQAHGQDAAQLQADVQRYRDDLHCGPARPEDADRLAALAARISRQAHRITGLRDGARRAHHP</sequence>
<comment type="caution">
    <text evidence="2">The sequence shown here is derived from an EMBL/GenBank/DDBJ whole genome shotgun (WGS) entry which is preliminary data.</text>
</comment>
<feature type="compositionally biased region" description="Basic and acidic residues" evidence="1">
    <location>
        <begin position="1"/>
        <end position="20"/>
    </location>
</feature>
<dbReference type="OrthoDB" id="3541690at2"/>
<reference evidence="2" key="1">
    <citation type="submission" date="2023-02" db="EMBL/GenBank/DDBJ databases">
        <title>Kitasatospora phosalacinea NBRC 14362.</title>
        <authorList>
            <person name="Ichikawa N."/>
            <person name="Sato H."/>
            <person name="Tonouchi N."/>
        </authorList>
    </citation>
    <scope>NUCLEOTIDE SEQUENCE</scope>
    <source>
        <strain evidence="2">NBRC 14362</strain>
    </source>
</reference>
<protein>
    <submittedName>
        <fullName evidence="2">Uncharacterized protein</fullName>
    </submittedName>
</protein>